<accession>A0ACC0PB33</accession>
<sequence>MVLCSEVYNTVLHTSEPSDRASDSSDLISTTNDQKLCIVEMRSEFNSYSK</sequence>
<proteinExistence type="predicted"/>
<protein>
    <submittedName>
        <fullName evidence="1">Uncharacterized protein</fullName>
    </submittedName>
</protein>
<evidence type="ECO:0000313" key="1">
    <source>
        <dbReference type="EMBL" id="KAI8562897.1"/>
    </source>
</evidence>
<evidence type="ECO:0000313" key="2">
    <source>
        <dbReference type="Proteomes" id="UP001062846"/>
    </source>
</evidence>
<gene>
    <name evidence="1" type="ORF">RHMOL_Rhmol03G0071100</name>
</gene>
<organism evidence="1 2">
    <name type="scientific">Rhododendron molle</name>
    <name type="common">Chinese azalea</name>
    <name type="synonym">Azalea mollis</name>
    <dbReference type="NCBI Taxonomy" id="49168"/>
    <lineage>
        <taxon>Eukaryota</taxon>
        <taxon>Viridiplantae</taxon>
        <taxon>Streptophyta</taxon>
        <taxon>Embryophyta</taxon>
        <taxon>Tracheophyta</taxon>
        <taxon>Spermatophyta</taxon>
        <taxon>Magnoliopsida</taxon>
        <taxon>eudicotyledons</taxon>
        <taxon>Gunneridae</taxon>
        <taxon>Pentapetalae</taxon>
        <taxon>asterids</taxon>
        <taxon>Ericales</taxon>
        <taxon>Ericaceae</taxon>
        <taxon>Ericoideae</taxon>
        <taxon>Rhodoreae</taxon>
        <taxon>Rhododendron</taxon>
    </lineage>
</organism>
<name>A0ACC0PB33_RHOML</name>
<dbReference type="Proteomes" id="UP001062846">
    <property type="component" value="Chromosome 3"/>
</dbReference>
<dbReference type="EMBL" id="CM046390">
    <property type="protein sequence ID" value="KAI8562897.1"/>
    <property type="molecule type" value="Genomic_DNA"/>
</dbReference>
<keyword evidence="2" id="KW-1185">Reference proteome</keyword>
<comment type="caution">
    <text evidence="1">The sequence shown here is derived from an EMBL/GenBank/DDBJ whole genome shotgun (WGS) entry which is preliminary data.</text>
</comment>
<reference evidence="1" key="1">
    <citation type="submission" date="2022-02" db="EMBL/GenBank/DDBJ databases">
        <title>Plant Genome Project.</title>
        <authorList>
            <person name="Zhang R.-G."/>
        </authorList>
    </citation>
    <scope>NUCLEOTIDE SEQUENCE</scope>
    <source>
        <strain evidence="1">AT1</strain>
    </source>
</reference>